<dbReference type="EMBL" id="CP022684">
    <property type="protein sequence ID" value="AUM13241.1"/>
    <property type="molecule type" value="Genomic_DNA"/>
</dbReference>
<dbReference type="InterPro" id="IPR055361">
    <property type="entry name" value="tRNA_methyltr_TrmB_bact"/>
</dbReference>
<dbReference type="RefSeq" id="WP_101894620.1">
    <property type="nucleotide sequence ID" value="NZ_CP022684.1"/>
</dbReference>
<dbReference type="InterPro" id="IPR029063">
    <property type="entry name" value="SAM-dependent_MTases_sf"/>
</dbReference>
<feature type="binding site" evidence="7">
    <location>
        <begin position="208"/>
        <end position="211"/>
    </location>
    <ligand>
        <name>substrate</name>
    </ligand>
</feature>
<protein>
    <recommendedName>
        <fullName evidence="7">tRNA (guanine-N(7)-)-methyltransferase</fullName>
        <ecNumber evidence="7">2.1.1.33</ecNumber>
    </recommendedName>
    <alternativeName>
        <fullName evidence="7">tRNA (guanine(46)-N(7))-methyltransferase</fullName>
    </alternativeName>
    <alternativeName>
        <fullName evidence="7">tRNA(m7G46)-methyltransferase</fullName>
    </alternativeName>
</protein>
<accession>A0A2K9LM44</accession>
<feature type="binding site" evidence="7">
    <location>
        <position position="135"/>
    </location>
    <ligand>
        <name>S-adenosyl-L-methionine</name>
        <dbReference type="ChEBI" id="CHEBI:59789"/>
    </ligand>
</feature>
<dbReference type="Proteomes" id="UP000235116">
    <property type="component" value="Chromosome"/>
</dbReference>
<dbReference type="HAMAP" id="MF_01057">
    <property type="entry name" value="tRNA_methyltr_TrmB"/>
    <property type="match status" value="1"/>
</dbReference>
<evidence type="ECO:0000313" key="9">
    <source>
        <dbReference type="Proteomes" id="UP000235116"/>
    </source>
</evidence>
<evidence type="ECO:0000256" key="2">
    <source>
        <dbReference type="ARBA" id="ARBA00003015"/>
    </source>
</evidence>
<dbReference type="SUPFAM" id="SSF53335">
    <property type="entry name" value="S-adenosyl-L-methionine-dependent methyltransferases"/>
    <property type="match status" value="1"/>
</dbReference>
<feature type="binding site" evidence="7">
    <location>
        <position position="139"/>
    </location>
    <ligand>
        <name>substrate</name>
    </ligand>
</feature>
<dbReference type="NCBIfam" id="TIGR00091">
    <property type="entry name" value="tRNA (guanosine(46)-N7)-methyltransferase TrmB"/>
    <property type="match status" value="1"/>
</dbReference>
<keyword evidence="4 7" id="KW-0808">Transferase</keyword>
<dbReference type="GO" id="GO:0043527">
    <property type="term" value="C:tRNA methyltransferase complex"/>
    <property type="evidence" value="ECO:0007669"/>
    <property type="project" value="TreeGrafter"/>
</dbReference>
<feature type="binding site" evidence="7">
    <location>
        <position position="171"/>
    </location>
    <ligand>
        <name>substrate</name>
    </ligand>
</feature>
<dbReference type="GO" id="GO:0008176">
    <property type="term" value="F:tRNA (guanine(46)-N7)-methyltransferase activity"/>
    <property type="evidence" value="ECO:0007669"/>
    <property type="project" value="UniProtKB-UniRule"/>
</dbReference>
<sequence>MTESDQPQRRLRSFVRRQGRLTEGQSRALDTLWQTYGLEVADGMLSFPDVFGNDGDVIVEIGFGNGTSLLEMAQTAPDKNFIGVEVHRPGVGKLINDAHHAGVTNVRTFCDDAIDVLQHNIPANSLAGVQLFFPDPWHKKRHNKRRIVQPEFAQKIRAKLKVGGYFHMATDWEPYAEHMMEVMSVAEGYDNQAGPNQYSPKPDYRPNTKFERRGERLGHGVWDLVFIKSS</sequence>
<feature type="binding site" evidence="7">
    <location>
        <position position="85"/>
    </location>
    <ligand>
        <name>S-adenosyl-L-methionine</name>
        <dbReference type="ChEBI" id="CHEBI:59789"/>
    </ligand>
</feature>
<dbReference type="AlphaFoldDB" id="A0A2K9LM44"/>
<proteinExistence type="inferred from homology"/>
<dbReference type="CDD" id="cd02440">
    <property type="entry name" value="AdoMet_MTases"/>
    <property type="match status" value="1"/>
</dbReference>
<dbReference type="InterPro" id="IPR003358">
    <property type="entry name" value="tRNA_(Gua-N-7)_MeTrfase_Trmb"/>
</dbReference>
<dbReference type="EC" id="2.1.1.33" evidence="7"/>
<feature type="region of interest" description="Interaction with RNA" evidence="7">
    <location>
        <begin position="141"/>
        <end position="146"/>
    </location>
</feature>
<comment type="similarity">
    <text evidence="7">Belongs to the class I-like SAM-binding methyltransferase superfamily. TrmB family.</text>
</comment>
<dbReference type="PANTHER" id="PTHR23417:SF14">
    <property type="entry name" value="PENTACOTRIPEPTIDE-REPEAT REGION OF PRORP DOMAIN-CONTAINING PROTEIN"/>
    <property type="match status" value="1"/>
</dbReference>
<dbReference type="PROSITE" id="PS51625">
    <property type="entry name" value="SAM_MT_TRMB"/>
    <property type="match status" value="1"/>
</dbReference>
<dbReference type="Gene3D" id="3.40.50.150">
    <property type="entry name" value="Vaccinia Virus protein VP39"/>
    <property type="match status" value="1"/>
</dbReference>
<keyword evidence="6 7" id="KW-0819">tRNA processing</keyword>
<gene>
    <name evidence="7" type="primary">trmB</name>
    <name evidence="8" type="ORF">Kalk_12755</name>
</gene>
<comment type="function">
    <text evidence="2 7">Catalyzes the formation of N(7)-methylguanine at position 46 (m7G46) in tRNA.</text>
</comment>
<keyword evidence="9" id="KW-1185">Reference proteome</keyword>
<feature type="binding site" evidence="7">
    <location>
        <position position="112"/>
    </location>
    <ligand>
        <name>S-adenosyl-L-methionine</name>
        <dbReference type="ChEBI" id="CHEBI:59789"/>
    </ligand>
</feature>
<dbReference type="Pfam" id="PF02390">
    <property type="entry name" value="Methyltransf_4"/>
    <property type="match status" value="1"/>
</dbReference>
<dbReference type="KEGG" id="kak:Kalk_12755"/>
<evidence type="ECO:0000256" key="6">
    <source>
        <dbReference type="ARBA" id="ARBA00022694"/>
    </source>
</evidence>
<evidence type="ECO:0000256" key="1">
    <source>
        <dbReference type="ARBA" id="ARBA00000142"/>
    </source>
</evidence>
<evidence type="ECO:0000256" key="3">
    <source>
        <dbReference type="ARBA" id="ARBA00022603"/>
    </source>
</evidence>
<reference evidence="9" key="1">
    <citation type="submission" date="2017-08" db="EMBL/GenBank/DDBJ databases">
        <title>Direct submision.</title>
        <authorList>
            <person name="Kim S.-J."/>
            <person name="Rhee S.-K."/>
        </authorList>
    </citation>
    <scope>NUCLEOTIDE SEQUENCE [LARGE SCALE GENOMIC DNA]</scope>
    <source>
        <strain evidence="9">GI5</strain>
    </source>
</reference>
<feature type="binding site" evidence="7">
    <location>
        <position position="60"/>
    </location>
    <ligand>
        <name>S-adenosyl-L-methionine</name>
        <dbReference type="ChEBI" id="CHEBI:59789"/>
    </ligand>
</feature>
<dbReference type="PANTHER" id="PTHR23417">
    <property type="entry name" value="3-DEOXY-D-MANNO-OCTULOSONIC-ACID TRANSFERASE/TRNA GUANINE-N 7 - -METHYLTRANSFERASE"/>
    <property type="match status" value="1"/>
</dbReference>
<comment type="catalytic activity">
    <reaction evidence="1 7">
        <text>guanosine(46) in tRNA + S-adenosyl-L-methionine = N(7)-methylguanosine(46) in tRNA + S-adenosyl-L-homocysteine</text>
        <dbReference type="Rhea" id="RHEA:42708"/>
        <dbReference type="Rhea" id="RHEA-COMP:10188"/>
        <dbReference type="Rhea" id="RHEA-COMP:10189"/>
        <dbReference type="ChEBI" id="CHEBI:57856"/>
        <dbReference type="ChEBI" id="CHEBI:59789"/>
        <dbReference type="ChEBI" id="CHEBI:74269"/>
        <dbReference type="ChEBI" id="CHEBI:74480"/>
        <dbReference type="EC" id="2.1.1.33"/>
    </reaction>
</comment>
<keyword evidence="5 7" id="KW-0949">S-adenosyl-L-methionine</keyword>
<evidence type="ECO:0000256" key="7">
    <source>
        <dbReference type="HAMAP-Rule" id="MF_01057"/>
    </source>
</evidence>
<dbReference type="OrthoDB" id="9802090at2"/>
<comment type="pathway">
    <text evidence="7">tRNA modification; N(7)-methylguanine-tRNA biosynthesis.</text>
</comment>
<dbReference type="UniPathway" id="UPA00989"/>
<keyword evidence="3 7" id="KW-0489">Methyltransferase</keyword>
<evidence type="ECO:0000256" key="4">
    <source>
        <dbReference type="ARBA" id="ARBA00022679"/>
    </source>
</evidence>
<evidence type="ECO:0000313" key="8">
    <source>
        <dbReference type="EMBL" id="AUM13241.1"/>
    </source>
</evidence>
<evidence type="ECO:0000256" key="5">
    <source>
        <dbReference type="ARBA" id="ARBA00022691"/>
    </source>
</evidence>
<name>A0A2K9LM44_9GAMM</name>
<organism evidence="8 9">
    <name type="scientific">Ketobacter alkanivorans</name>
    <dbReference type="NCBI Taxonomy" id="1917421"/>
    <lineage>
        <taxon>Bacteria</taxon>
        <taxon>Pseudomonadati</taxon>
        <taxon>Pseudomonadota</taxon>
        <taxon>Gammaproteobacteria</taxon>
        <taxon>Pseudomonadales</taxon>
        <taxon>Ketobacteraceae</taxon>
        <taxon>Ketobacter</taxon>
    </lineage>
</organism>